<dbReference type="InterPro" id="IPR006143">
    <property type="entry name" value="RND_pump_MFP"/>
</dbReference>
<evidence type="ECO:0000256" key="1">
    <source>
        <dbReference type="ARBA" id="ARBA00009477"/>
    </source>
</evidence>
<protein>
    <submittedName>
        <fullName evidence="6">HlyD family secretion protein</fullName>
    </submittedName>
</protein>
<organism evidence="6 7">
    <name type="scientific">Polymorphobacter multimanifer</name>
    <dbReference type="NCBI Taxonomy" id="1070431"/>
    <lineage>
        <taxon>Bacteria</taxon>
        <taxon>Pseudomonadati</taxon>
        <taxon>Pseudomonadota</taxon>
        <taxon>Alphaproteobacteria</taxon>
        <taxon>Sphingomonadales</taxon>
        <taxon>Sphingosinicellaceae</taxon>
        <taxon>Polymorphobacter</taxon>
    </lineage>
</organism>
<dbReference type="InterPro" id="IPR058625">
    <property type="entry name" value="MdtA-like_BSH"/>
</dbReference>
<evidence type="ECO:0000259" key="5">
    <source>
        <dbReference type="Pfam" id="PF25954"/>
    </source>
</evidence>
<reference evidence="6 7" key="1">
    <citation type="submission" date="2020-08" db="EMBL/GenBank/DDBJ databases">
        <title>Genomic Encyclopedia of Type Strains, Phase IV (KMG-IV): sequencing the most valuable type-strain genomes for metagenomic binning, comparative biology and taxonomic classification.</title>
        <authorList>
            <person name="Goeker M."/>
        </authorList>
    </citation>
    <scope>NUCLEOTIDE SEQUENCE [LARGE SCALE GENOMIC DNA]</scope>
    <source>
        <strain evidence="6 7">DSM 102189</strain>
    </source>
</reference>
<dbReference type="InterPro" id="IPR058624">
    <property type="entry name" value="MdtA-like_HH"/>
</dbReference>
<feature type="domain" description="CusB-like beta-barrel" evidence="5">
    <location>
        <begin position="211"/>
        <end position="284"/>
    </location>
</feature>
<feature type="region of interest" description="Disordered" evidence="2">
    <location>
        <begin position="365"/>
        <end position="394"/>
    </location>
</feature>
<gene>
    <name evidence="6" type="ORF">FHS79_000396</name>
</gene>
<feature type="domain" description="Multidrug resistance protein MdtA-like barrel-sandwich hybrid" evidence="4">
    <location>
        <begin position="59"/>
        <end position="197"/>
    </location>
</feature>
<feature type="compositionally biased region" description="Gly residues" evidence="2">
    <location>
        <begin position="365"/>
        <end position="374"/>
    </location>
</feature>
<dbReference type="SUPFAM" id="SSF111369">
    <property type="entry name" value="HlyD-like secretion proteins"/>
    <property type="match status" value="1"/>
</dbReference>
<dbReference type="InterPro" id="IPR058792">
    <property type="entry name" value="Beta-barrel_RND_2"/>
</dbReference>
<evidence type="ECO:0000259" key="4">
    <source>
        <dbReference type="Pfam" id="PF25917"/>
    </source>
</evidence>
<evidence type="ECO:0000256" key="2">
    <source>
        <dbReference type="SAM" id="MobiDB-lite"/>
    </source>
</evidence>
<comment type="similarity">
    <text evidence="1">Belongs to the membrane fusion protein (MFP) (TC 8.A.1) family.</text>
</comment>
<dbReference type="Gene3D" id="2.40.420.20">
    <property type="match status" value="1"/>
</dbReference>
<dbReference type="AlphaFoldDB" id="A0A841L5K0"/>
<dbReference type="GO" id="GO:1990281">
    <property type="term" value="C:efflux pump complex"/>
    <property type="evidence" value="ECO:0007669"/>
    <property type="project" value="TreeGrafter"/>
</dbReference>
<name>A0A841L5K0_9SPHN</name>
<dbReference type="Proteomes" id="UP000538147">
    <property type="component" value="Unassembled WGS sequence"/>
</dbReference>
<evidence type="ECO:0000259" key="3">
    <source>
        <dbReference type="Pfam" id="PF25876"/>
    </source>
</evidence>
<dbReference type="Gene3D" id="1.10.287.470">
    <property type="entry name" value="Helix hairpin bin"/>
    <property type="match status" value="1"/>
</dbReference>
<accession>A0A841L5K0</accession>
<sequence>MNRRRWLIAAGVAVALVAGFFAWRAFNAPEPPPAFLTASIARGDLTEAITANGVINPTRVVNVGTQVSGTVQSLNADFNDRVVAGQVLLRLDPALFASRLSASEASLAQVRAQAALQTANARRAAELVAKDYISRQEYETTLASARGTEAQVRAAAAQVAQDRANLEFSVIRAPVSGVVISREIDLGQTVAAAFSTPTLFKIARDLSRMQIEAAVAEADIARVKPGQRVLFTVDAYGSRSFEGSVRQIRLNPTTQQNVVTYTVVVEAANPDGALLPGMTADARFLVAERRGVLLLPNAALGFRPEGFKSARDLADDEAVVFVALGGTAEPRRIRLGVSDTASTEISAGPLKAGDRVIIGLNKPLTGGGMFGGPPGQQPRDRKGGAETAESDAPK</sequence>
<dbReference type="EMBL" id="JACIIV010000002">
    <property type="protein sequence ID" value="MBB6226243.1"/>
    <property type="molecule type" value="Genomic_DNA"/>
</dbReference>
<dbReference type="Gene3D" id="2.40.30.170">
    <property type="match status" value="1"/>
</dbReference>
<evidence type="ECO:0000313" key="7">
    <source>
        <dbReference type="Proteomes" id="UP000538147"/>
    </source>
</evidence>
<dbReference type="NCBIfam" id="TIGR01730">
    <property type="entry name" value="RND_mfp"/>
    <property type="match status" value="1"/>
</dbReference>
<feature type="domain" description="Multidrug resistance protein MdtA-like alpha-helical hairpin" evidence="3">
    <location>
        <begin position="102"/>
        <end position="169"/>
    </location>
</feature>
<comment type="caution">
    <text evidence="6">The sequence shown here is derived from an EMBL/GenBank/DDBJ whole genome shotgun (WGS) entry which is preliminary data.</text>
</comment>
<dbReference type="PANTHER" id="PTHR30469">
    <property type="entry name" value="MULTIDRUG RESISTANCE PROTEIN MDTA"/>
    <property type="match status" value="1"/>
</dbReference>
<dbReference type="GO" id="GO:0015562">
    <property type="term" value="F:efflux transmembrane transporter activity"/>
    <property type="evidence" value="ECO:0007669"/>
    <property type="project" value="TreeGrafter"/>
</dbReference>
<dbReference type="Gene3D" id="2.40.50.100">
    <property type="match status" value="1"/>
</dbReference>
<dbReference type="Pfam" id="PF25917">
    <property type="entry name" value="BSH_RND"/>
    <property type="match status" value="1"/>
</dbReference>
<dbReference type="PANTHER" id="PTHR30469:SF33">
    <property type="entry name" value="SLR1207 PROTEIN"/>
    <property type="match status" value="1"/>
</dbReference>
<proteinExistence type="inferred from homology"/>
<dbReference type="RefSeq" id="WP_184194563.1">
    <property type="nucleotide sequence ID" value="NZ_JACIIV010000002.1"/>
</dbReference>
<dbReference type="Pfam" id="PF25954">
    <property type="entry name" value="Beta-barrel_RND_2"/>
    <property type="match status" value="1"/>
</dbReference>
<keyword evidence="7" id="KW-1185">Reference proteome</keyword>
<dbReference type="FunFam" id="2.40.30.170:FF:000010">
    <property type="entry name" value="Efflux RND transporter periplasmic adaptor subunit"/>
    <property type="match status" value="1"/>
</dbReference>
<evidence type="ECO:0000313" key="6">
    <source>
        <dbReference type="EMBL" id="MBB6226243.1"/>
    </source>
</evidence>
<dbReference type="Pfam" id="PF25876">
    <property type="entry name" value="HH_MFP_RND"/>
    <property type="match status" value="1"/>
</dbReference>